<dbReference type="UniPathway" id="UPA00094"/>
<feature type="compositionally biased region" description="Basic and acidic residues" evidence="14">
    <location>
        <begin position="222"/>
        <end position="248"/>
    </location>
</feature>
<dbReference type="GO" id="GO:0005789">
    <property type="term" value="C:endoplasmic reticulum membrane"/>
    <property type="evidence" value="ECO:0007669"/>
    <property type="project" value="UniProtKB-SubCell"/>
</dbReference>
<feature type="transmembrane region" description="Helical" evidence="13">
    <location>
        <begin position="52"/>
        <end position="76"/>
    </location>
</feature>
<protein>
    <recommendedName>
        <fullName evidence="4 13">Very-long-chain (3R)-3-hydroxyacyl-CoA dehydratase</fullName>
        <ecNumber evidence="4 13">4.2.1.134</ecNumber>
    </recommendedName>
</protein>
<evidence type="ECO:0000256" key="5">
    <source>
        <dbReference type="ARBA" id="ARBA00022516"/>
    </source>
</evidence>
<dbReference type="KEGG" id="vcn:VOLCADRAFT_61480"/>
<feature type="transmembrane region" description="Helical" evidence="13">
    <location>
        <begin position="182"/>
        <end position="201"/>
    </location>
</feature>
<keyword evidence="5 13" id="KW-0444">Lipid biosynthesis</keyword>
<keyword evidence="8 13" id="KW-1133">Transmembrane helix</keyword>
<dbReference type="GO" id="GO:0030497">
    <property type="term" value="P:fatty acid elongation"/>
    <property type="evidence" value="ECO:0007669"/>
    <property type="project" value="TreeGrafter"/>
</dbReference>
<feature type="transmembrane region" description="Helical" evidence="13">
    <location>
        <begin position="134"/>
        <end position="162"/>
    </location>
</feature>
<keyword evidence="7 13" id="KW-0276">Fatty acid metabolism</keyword>
<dbReference type="PANTHER" id="PTHR11035:SF35">
    <property type="entry name" value="VERY-LONG-CHAIN (3R)-3-HYDROXYACYL-COA DEHYDRATASE"/>
    <property type="match status" value="1"/>
</dbReference>
<evidence type="ECO:0000256" key="6">
    <source>
        <dbReference type="ARBA" id="ARBA00022692"/>
    </source>
</evidence>
<organism evidence="16">
    <name type="scientific">Volvox carteri f. nagariensis</name>
    <dbReference type="NCBI Taxonomy" id="3068"/>
    <lineage>
        <taxon>Eukaryota</taxon>
        <taxon>Viridiplantae</taxon>
        <taxon>Chlorophyta</taxon>
        <taxon>core chlorophytes</taxon>
        <taxon>Chlorophyceae</taxon>
        <taxon>CS clade</taxon>
        <taxon>Chlamydomonadales</taxon>
        <taxon>Volvocaceae</taxon>
        <taxon>Volvox</taxon>
    </lineage>
</organism>
<comment type="similarity">
    <text evidence="3 13">Belongs to the very long-chain fatty acids dehydratase HACD family.</text>
</comment>
<evidence type="ECO:0000313" key="16">
    <source>
        <dbReference type="Proteomes" id="UP000001058"/>
    </source>
</evidence>
<dbReference type="Proteomes" id="UP000001058">
    <property type="component" value="Unassembled WGS sequence"/>
</dbReference>
<evidence type="ECO:0000256" key="2">
    <source>
        <dbReference type="ARBA" id="ARBA00005194"/>
    </source>
</evidence>
<gene>
    <name evidence="15" type="ORF">VOLCADRAFT_61480</name>
</gene>
<dbReference type="GeneID" id="9615659"/>
<dbReference type="GO" id="GO:0030148">
    <property type="term" value="P:sphingolipid biosynthetic process"/>
    <property type="evidence" value="ECO:0007669"/>
    <property type="project" value="TreeGrafter"/>
</dbReference>
<evidence type="ECO:0000256" key="3">
    <source>
        <dbReference type="ARBA" id="ARBA00007811"/>
    </source>
</evidence>
<evidence type="ECO:0000256" key="7">
    <source>
        <dbReference type="ARBA" id="ARBA00022832"/>
    </source>
</evidence>
<evidence type="ECO:0000256" key="4">
    <source>
        <dbReference type="ARBA" id="ARBA00013122"/>
    </source>
</evidence>
<comment type="caution">
    <text evidence="13">Lacks conserved residue(s) required for the propagation of feature annotation.</text>
</comment>
<keyword evidence="13" id="KW-0256">Endoplasmic reticulum</keyword>
<comment type="function">
    <text evidence="13">Catalyzes the third of the four reactions of the long-chain fatty acids elongation cycle. This endoplasmic reticulum-bound enzymatic process, allows the addition of two carbons to the chain of long- and very long-chain fatty acids/VLCFAs per cycle. This enzyme catalyzes the dehydration of the 3-hydroxyacyl-CoA intermediate into trans-2,3-enoyl-CoA, within each cycle of fatty acid elongation. Thereby, it participates to the production of VLCFAs of different chain lengths that are involved in multiple biological processes as precursors of membrane lipids and lipid mediators.</text>
</comment>
<sequence length="297" mass="33175">MRISQIYLVLYNALQACGWAAVLGAILYGVLQKGRPEQLYNSAGFLTKLVQGASLLETLHAAVGLVPSSPLMSLMQWMGRSNVFFLILEPNPQVRMSWWSVLMMGTWAAAEVIRYPQYMLSTALGERCPHWLTWLRYTMFIPLYPVGVVAEMGLMVAALPYLAASKPYSLELPNAYNWAFSYHRFIQIVLALYPFLWWQLYSALLRSRSKKLTQVGRGRGRRREEEGYPGEGGREGKETKEYGARHDVQPPPPPARGSRGQRNTTQRTVVADSSDGGCGVGGCGGCVRAFVLSRNCK</sequence>
<dbReference type="Pfam" id="PF04387">
    <property type="entry name" value="PTPLA"/>
    <property type="match status" value="1"/>
</dbReference>
<comment type="catalytic activity">
    <reaction evidence="13">
        <text>a very-long-chain (3R)-3-hydroxyacyl-CoA = a very-long-chain (2E)-enoyl-CoA + H2O</text>
        <dbReference type="Rhea" id="RHEA:45812"/>
        <dbReference type="ChEBI" id="CHEBI:15377"/>
        <dbReference type="ChEBI" id="CHEBI:83728"/>
        <dbReference type="ChEBI" id="CHEBI:85440"/>
        <dbReference type="EC" id="4.2.1.134"/>
    </reaction>
</comment>
<dbReference type="AlphaFoldDB" id="D8TYW8"/>
<dbReference type="GO" id="GO:0042761">
    <property type="term" value="P:very long-chain fatty acid biosynthetic process"/>
    <property type="evidence" value="ECO:0007669"/>
    <property type="project" value="TreeGrafter"/>
</dbReference>
<dbReference type="GO" id="GO:0102158">
    <property type="term" value="F:very-long-chain (3R)-3-hydroxyacyl-CoA dehydratase activity"/>
    <property type="evidence" value="ECO:0007669"/>
    <property type="project" value="UniProtKB-EC"/>
</dbReference>
<dbReference type="STRING" id="3068.D8TYW8"/>
<name>D8TYW8_VOLCA</name>
<dbReference type="eggNOG" id="KOG3187">
    <property type="taxonomic scope" value="Eukaryota"/>
</dbReference>
<dbReference type="EC" id="4.2.1.134" evidence="4 13"/>
<evidence type="ECO:0000256" key="11">
    <source>
        <dbReference type="ARBA" id="ARBA00023160"/>
    </source>
</evidence>
<dbReference type="InParanoid" id="D8TYW8"/>
<evidence type="ECO:0000256" key="12">
    <source>
        <dbReference type="ARBA" id="ARBA00023239"/>
    </source>
</evidence>
<evidence type="ECO:0000313" key="15">
    <source>
        <dbReference type="EMBL" id="EFJ47290.1"/>
    </source>
</evidence>
<accession>D8TYW8</accession>
<keyword evidence="9 13" id="KW-0443">Lipid metabolism</keyword>
<keyword evidence="12 13" id="KW-0456">Lyase</keyword>
<comment type="pathway">
    <text evidence="2 13">Lipid metabolism; fatty acid biosynthesis.</text>
</comment>
<dbReference type="OrthoDB" id="46988at2759"/>
<feature type="transmembrane region" description="Helical" evidence="13">
    <location>
        <begin position="6"/>
        <end position="31"/>
    </location>
</feature>
<evidence type="ECO:0000256" key="10">
    <source>
        <dbReference type="ARBA" id="ARBA00023136"/>
    </source>
</evidence>
<evidence type="ECO:0000256" key="9">
    <source>
        <dbReference type="ARBA" id="ARBA00023098"/>
    </source>
</evidence>
<dbReference type="InterPro" id="IPR007482">
    <property type="entry name" value="Tyr_Pase-like_PTPLA"/>
</dbReference>
<evidence type="ECO:0000256" key="13">
    <source>
        <dbReference type="RuleBase" id="RU363109"/>
    </source>
</evidence>
<evidence type="ECO:0000256" key="8">
    <source>
        <dbReference type="ARBA" id="ARBA00022989"/>
    </source>
</evidence>
<keyword evidence="11 13" id="KW-0275">Fatty acid biosynthesis</keyword>
<evidence type="ECO:0000256" key="1">
    <source>
        <dbReference type="ARBA" id="ARBA00004141"/>
    </source>
</evidence>
<keyword evidence="10 13" id="KW-0472">Membrane</keyword>
<reference evidence="15 16" key="1">
    <citation type="journal article" date="2010" name="Science">
        <title>Genomic analysis of organismal complexity in the multicellular green alga Volvox carteri.</title>
        <authorList>
            <person name="Prochnik S.E."/>
            <person name="Umen J."/>
            <person name="Nedelcu A.M."/>
            <person name="Hallmann A."/>
            <person name="Miller S.M."/>
            <person name="Nishii I."/>
            <person name="Ferris P."/>
            <person name="Kuo A."/>
            <person name="Mitros T."/>
            <person name="Fritz-Laylin L.K."/>
            <person name="Hellsten U."/>
            <person name="Chapman J."/>
            <person name="Simakov O."/>
            <person name="Rensing S.A."/>
            <person name="Terry A."/>
            <person name="Pangilinan J."/>
            <person name="Kapitonov V."/>
            <person name="Jurka J."/>
            <person name="Salamov A."/>
            <person name="Shapiro H."/>
            <person name="Schmutz J."/>
            <person name="Grimwood J."/>
            <person name="Lindquist E."/>
            <person name="Lucas S."/>
            <person name="Grigoriev I.V."/>
            <person name="Schmitt R."/>
            <person name="Kirk D."/>
            <person name="Rokhsar D.S."/>
        </authorList>
    </citation>
    <scope>NUCLEOTIDE SEQUENCE [LARGE SCALE GENOMIC DNA]</scope>
    <source>
        <strain evidence="16">f. Nagariensis / Eve</strain>
    </source>
</reference>
<dbReference type="PROSITE" id="PS51257">
    <property type="entry name" value="PROKAR_LIPOPROTEIN"/>
    <property type="match status" value="1"/>
</dbReference>
<dbReference type="FunCoup" id="D8TYW8">
    <property type="interactions" value="40"/>
</dbReference>
<keyword evidence="16" id="KW-1185">Reference proteome</keyword>
<keyword evidence="6 13" id="KW-0812">Transmembrane</keyword>
<evidence type="ECO:0000256" key="14">
    <source>
        <dbReference type="SAM" id="MobiDB-lite"/>
    </source>
</evidence>
<feature type="region of interest" description="Disordered" evidence="14">
    <location>
        <begin position="214"/>
        <end position="272"/>
    </location>
</feature>
<proteinExistence type="inferred from homology"/>
<dbReference type="PANTHER" id="PTHR11035">
    <property type="entry name" value="VERY-LONG-CHAIN (3R)-3-HYDROXYACYL-COA DEHYDRATASE"/>
    <property type="match status" value="1"/>
</dbReference>
<dbReference type="RefSeq" id="XP_002951479.1">
    <property type="nucleotide sequence ID" value="XM_002951433.1"/>
</dbReference>
<dbReference type="EMBL" id="GL378345">
    <property type="protein sequence ID" value="EFJ47290.1"/>
    <property type="molecule type" value="Genomic_DNA"/>
</dbReference>
<comment type="subcellular location">
    <subcellularLocation>
        <location evidence="13">Endoplasmic reticulum membrane</location>
        <topology evidence="13">Multi-pass membrane protein</topology>
    </subcellularLocation>
    <subcellularLocation>
        <location evidence="1">Membrane</location>
        <topology evidence="1">Multi-pass membrane protein</topology>
    </subcellularLocation>
</comment>